<accession>A0A438LYW8</accession>
<feature type="transmembrane region" description="Helical" evidence="1">
    <location>
        <begin position="40"/>
        <end position="61"/>
    </location>
</feature>
<keyword evidence="3" id="KW-1185">Reference proteome</keyword>
<organism evidence="2 3">
    <name type="scientific">Nonomuraea polychroma</name>
    <dbReference type="NCBI Taxonomy" id="46176"/>
    <lineage>
        <taxon>Bacteria</taxon>
        <taxon>Bacillati</taxon>
        <taxon>Actinomycetota</taxon>
        <taxon>Actinomycetes</taxon>
        <taxon>Streptosporangiales</taxon>
        <taxon>Streptosporangiaceae</taxon>
        <taxon>Nonomuraea</taxon>
    </lineage>
</organism>
<reference evidence="2 3" key="1">
    <citation type="submission" date="2019-01" db="EMBL/GenBank/DDBJ databases">
        <title>Sequencing the genomes of 1000 actinobacteria strains.</title>
        <authorList>
            <person name="Klenk H.-P."/>
        </authorList>
    </citation>
    <scope>NUCLEOTIDE SEQUENCE [LARGE SCALE GENOMIC DNA]</scope>
    <source>
        <strain evidence="2 3">DSM 43925</strain>
    </source>
</reference>
<dbReference type="OrthoDB" id="3541556at2"/>
<comment type="caution">
    <text evidence="2">The sequence shown here is derived from an EMBL/GenBank/DDBJ whole genome shotgun (WGS) entry which is preliminary data.</text>
</comment>
<protein>
    <submittedName>
        <fullName evidence="2">Uncharacterized protein</fullName>
    </submittedName>
</protein>
<sequence>MKAEKQISILDQIPNAHEMPEQALPTRVGAKREGWSRRRILGLATGAAVATGLGVLDLLPWSKPRAASAASYTAWSTCHGFVTASQVCYPATALFSGNCSGTWHRNDGGSGTCYNFRYTHYATSCDGHNAWKWTGGSTTSTRRKCSDGWYEYNDCGGGRVSRFSICRTAI</sequence>
<gene>
    <name evidence="2" type="ORF">EDD27_0758</name>
</gene>
<evidence type="ECO:0000313" key="3">
    <source>
        <dbReference type="Proteomes" id="UP000284824"/>
    </source>
</evidence>
<dbReference type="EMBL" id="SAUN01000001">
    <property type="protein sequence ID" value="RVX38448.1"/>
    <property type="molecule type" value="Genomic_DNA"/>
</dbReference>
<evidence type="ECO:0000313" key="2">
    <source>
        <dbReference type="EMBL" id="RVX38448.1"/>
    </source>
</evidence>
<dbReference type="AlphaFoldDB" id="A0A438LYW8"/>
<name>A0A438LYW8_9ACTN</name>
<keyword evidence="1" id="KW-0472">Membrane</keyword>
<dbReference type="RefSeq" id="WP_127931080.1">
    <property type="nucleotide sequence ID" value="NZ_SAUN01000001.1"/>
</dbReference>
<dbReference type="PROSITE" id="PS51318">
    <property type="entry name" value="TAT"/>
    <property type="match status" value="1"/>
</dbReference>
<proteinExistence type="predicted"/>
<dbReference type="InterPro" id="IPR006311">
    <property type="entry name" value="TAT_signal"/>
</dbReference>
<keyword evidence="1" id="KW-0812">Transmembrane</keyword>
<evidence type="ECO:0000256" key="1">
    <source>
        <dbReference type="SAM" id="Phobius"/>
    </source>
</evidence>
<dbReference type="Proteomes" id="UP000284824">
    <property type="component" value="Unassembled WGS sequence"/>
</dbReference>
<keyword evidence="1" id="KW-1133">Transmembrane helix</keyword>